<comment type="similarity">
    <text evidence="7">Belongs to the SMC family.</text>
</comment>
<evidence type="ECO:0000256" key="3">
    <source>
        <dbReference type="ARBA" id="ARBA00022741"/>
    </source>
</evidence>
<dbReference type="CDD" id="cd03278">
    <property type="entry name" value="ABC_SMC_barmotin"/>
    <property type="match status" value="1"/>
</dbReference>
<dbReference type="NCBIfam" id="TIGR02168">
    <property type="entry name" value="SMC_prok_B"/>
    <property type="match status" value="1"/>
</dbReference>
<dbReference type="EMBL" id="CP136964">
    <property type="protein sequence ID" value="WOS96250.1"/>
    <property type="molecule type" value="Genomic_DNA"/>
</dbReference>
<dbReference type="GO" id="GO:0007062">
    <property type="term" value="P:sister chromatid cohesion"/>
    <property type="evidence" value="ECO:0007669"/>
    <property type="project" value="InterPro"/>
</dbReference>
<feature type="coiled-coil region" evidence="7">
    <location>
        <begin position="670"/>
        <end position="807"/>
    </location>
</feature>
<dbReference type="SMART" id="SM00968">
    <property type="entry name" value="SMC_hinge"/>
    <property type="match status" value="1"/>
</dbReference>
<evidence type="ECO:0000259" key="9">
    <source>
        <dbReference type="SMART" id="SM00968"/>
    </source>
</evidence>
<comment type="subcellular location">
    <subcellularLocation>
        <location evidence="1 7">Cytoplasm</location>
    </subcellularLocation>
</comment>
<evidence type="ECO:0000256" key="1">
    <source>
        <dbReference type="ARBA" id="ARBA00004496"/>
    </source>
</evidence>
<sequence>MVFLKSIEAKGFKSFADKTTIEFNDGVTAVVGPNGSGKSNIIDAVRFVLGETSAKQFRGSKMEDVIFNGTTERSKQNSAVVQLNLDNKDRVLDFDYDSVTIRRELFRSGESNYYINKERAKLKDVTELFMDSGLGKHAYNIISQGEVDHVLNQKPETRREIIEEVAGVMKYKTRKKEAERKLDDTLLNLSRIHDITSELESRVKKLEKESAIATEYLALLNEMKQSDIEVTVFDIKELSSKLHQLKETYSNDERTIEDARNHVNLLDVAINNLRDKREVLTENERSIHDAFVKASREKEQTIGKIELFKERKTSRSDQHDNLTEEKNNKLKEQQSLEHDLEALRTSFNETKDEQSNVKAEIDTINASLQSLVDGNDVDIDALKEQYYAIMVEKTSLDNQLKDYEKQEAIDSSKREELDRRMNELKESLDTLNEKNKSLTDTLSTLESSLKDKREAYKETKSKRDHEQSHTKSLTEQFDTANRYISQLTSKRDMYESMMSNYDGYYRGVKSVLKRKDKLTGVLGAVMELIEIDSAYMTALDAALGSQTQSVVTKTEQDAKRAIHYLKDKNLGYATFLPLDTIQRRSLSQEVVFKLESTSVEHHILKDLVDTKYDALIGHLFSTTIIVENYDDGARLSRELNFKARIVTKAGEIFNPGGAVSGGSRQNNNSALKLRKEKDALDDKIKAYTLEVDRLTKELSKEKDSLKELDTLLNTLETEGIQLKESYDEQSQLLEQTNQDIKLTNERIALLKETFDSTTETMEASTLIKEIEEKTKTLDSLQKDIQLLTKAQGDTEAAEKEYESKKQTLLTKQAELESTLRYKRSQVTDYEERLLKVKREIVDIDSRIEMLTSDYESIDIEALETLSLELDEQLDVLQDSSSQLKKEIHEVSEETKHDVNLRQSHLDTIEKLSESLRKTHGKKERVESMLSVKIDYLSETYEMTFERAEKEYTDLTDIDMKRERIQLNKKSIDELGNVNLNAIDEFEVVNERYTFLKHEEDDLLQARETLLDVIKEMDYEVSERFKETYHNVNEHFKKVFKTMFGGGEAELRLTEPGDYLNAGLLIYAQPPGKKLTSMSLLSGGERALTAISLLFSILEVRSSPFIILDEVEAALDEANVLRFSNYLRHLTRYSQCIVITHRKKTMEQSDRLFGVTMQEKGVSELISVDLKTYEEREVEGEY</sequence>
<dbReference type="Pfam" id="PF02463">
    <property type="entry name" value="SMC_N"/>
    <property type="match status" value="1"/>
</dbReference>
<keyword evidence="2 7" id="KW-0963">Cytoplasm</keyword>
<feature type="region of interest" description="Disordered" evidence="8">
    <location>
        <begin position="455"/>
        <end position="474"/>
    </location>
</feature>
<accession>A0AAF0YL28</accession>
<dbReference type="InterPro" id="IPR036277">
    <property type="entry name" value="SMC_hinge_sf"/>
</dbReference>
<protein>
    <recommendedName>
        <fullName evidence="7">Chromosome partition protein Smc</fullName>
    </recommendedName>
</protein>
<dbReference type="GO" id="GO:0005694">
    <property type="term" value="C:chromosome"/>
    <property type="evidence" value="ECO:0007669"/>
    <property type="project" value="InterPro"/>
</dbReference>
<dbReference type="GO" id="GO:0005524">
    <property type="term" value="F:ATP binding"/>
    <property type="evidence" value="ECO:0007669"/>
    <property type="project" value="UniProtKB-UniRule"/>
</dbReference>
<dbReference type="InterPro" id="IPR011890">
    <property type="entry name" value="SMC_prok"/>
</dbReference>
<reference evidence="11" key="1">
    <citation type="submission" date="2017-09" db="EMBL/GenBank/DDBJ databases">
        <title>Bacterial strain isolated from the female urinary microbiota.</title>
        <authorList>
            <person name="Thomas-White K."/>
            <person name="Kumar N."/>
            <person name="Forster S."/>
            <person name="Putonti C."/>
            <person name="Lawley T."/>
            <person name="Wolfe A.J."/>
        </authorList>
    </citation>
    <scope>NUCLEOTIDE SEQUENCE [LARGE SCALE GENOMIC DNA]</scope>
    <source>
        <strain evidence="11">UMB0959</strain>
    </source>
</reference>
<evidence type="ECO:0000256" key="2">
    <source>
        <dbReference type="ARBA" id="ARBA00022490"/>
    </source>
</evidence>
<dbReference type="GO" id="GO:0016887">
    <property type="term" value="F:ATP hydrolysis activity"/>
    <property type="evidence" value="ECO:0007669"/>
    <property type="project" value="InterPro"/>
</dbReference>
<dbReference type="Proteomes" id="UP000243626">
    <property type="component" value="Chromosome"/>
</dbReference>
<evidence type="ECO:0000256" key="4">
    <source>
        <dbReference type="ARBA" id="ARBA00022840"/>
    </source>
</evidence>
<dbReference type="InterPro" id="IPR024704">
    <property type="entry name" value="SMC"/>
</dbReference>
<dbReference type="FunFam" id="3.40.50.300:FF:000901">
    <property type="entry name" value="Chromosome partition protein Smc"/>
    <property type="match status" value="1"/>
</dbReference>
<dbReference type="InterPro" id="IPR003395">
    <property type="entry name" value="RecF/RecN/SMC_N"/>
</dbReference>
<feature type="region of interest" description="Disordered" evidence="8">
    <location>
        <begin position="310"/>
        <end position="334"/>
    </location>
</feature>
<dbReference type="KEGG" id="nmy:CJ229_000470"/>
<dbReference type="InterPro" id="IPR027417">
    <property type="entry name" value="P-loop_NTPase"/>
</dbReference>
<name>A0AAF0YL28_9STAP</name>
<comment type="function">
    <text evidence="7">Required for chromosome condensation and partitioning.</text>
</comment>
<keyword evidence="11" id="KW-1185">Reference proteome</keyword>
<dbReference type="PIRSF" id="PIRSF005719">
    <property type="entry name" value="SMC"/>
    <property type="match status" value="1"/>
</dbReference>
<proteinExistence type="inferred from homology"/>
<dbReference type="InterPro" id="IPR010935">
    <property type="entry name" value="SMC_hinge"/>
</dbReference>
<dbReference type="Gene3D" id="1.20.1060.20">
    <property type="match status" value="1"/>
</dbReference>
<keyword evidence="5 7" id="KW-0175">Coiled coil</keyword>
<dbReference type="Gene3D" id="3.40.50.300">
    <property type="entry name" value="P-loop containing nucleotide triphosphate hydrolases"/>
    <property type="match status" value="2"/>
</dbReference>
<feature type="domain" description="SMC hinge" evidence="9">
    <location>
        <begin position="519"/>
        <end position="636"/>
    </location>
</feature>
<organism evidence="10 11">
    <name type="scientific">Nosocomiicoccus massiliensis</name>
    <dbReference type="NCBI Taxonomy" id="1232430"/>
    <lineage>
        <taxon>Bacteria</taxon>
        <taxon>Bacillati</taxon>
        <taxon>Bacillota</taxon>
        <taxon>Bacilli</taxon>
        <taxon>Bacillales</taxon>
        <taxon>Staphylococcaceae</taxon>
        <taxon>Nosocomiicoccus</taxon>
    </lineage>
</organism>
<dbReference type="GO" id="GO:0005737">
    <property type="term" value="C:cytoplasm"/>
    <property type="evidence" value="ECO:0007669"/>
    <property type="project" value="UniProtKB-SubCell"/>
</dbReference>
<feature type="coiled-coil region" evidence="7">
    <location>
        <begin position="235"/>
        <end position="283"/>
    </location>
</feature>
<dbReference type="GO" id="GO:0006260">
    <property type="term" value="P:DNA replication"/>
    <property type="evidence" value="ECO:0007669"/>
    <property type="project" value="UniProtKB-UniRule"/>
</dbReference>
<evidence type="ECO:0000313" key="10">
    <source>
        <dbReference type="EMBL" id="WOS96250.1"/>
    </source>
</evidence>
<evidence type="ECO:0000256" key="7">
    <source>
        <dbReference type="HAMAP-Rule" id="MF_01894"/>
    </source>
</evidence>
<evidence type="ECO:0000256" key="6">
    <source>
        <dbReference type="ARBA" id="ARBA00023125"/>
    </source>
</evidence>
<dbReference type="GO" id="GO:0003677">
    <property type="term" value="F:DNA binding"/>
    <property type="evidence" value="ECO:0007669"/>
    <property type="project" value="UniProtKB-UniRule"/>
</dbReference>
<feature type="compositionally biased region" description="Basic and acidic residues" evidence="8">
    <location>
        <begin position="455"/>
        <end position="469"/>
    </location>
</feature>
<feature type="coiled-coil region" evidence="7">
    <location>
        <begin position="859"/>
        <end position="893"/>
    </location>
</feature>
<dbReference type="GO" id="GO:0007059">
    <property type="term" value="P:chromosome segregation"/>
    <property type="evidence" value="ECO:0007669"/>
    <property type="project" value="UniProtKB-UniRule"/>
</dbReference>
<comment type="subunit">
    <text evidence="7">Homodimer.</text>
</comment>
<dbReference type="SUPFAM" id="SSF52540">
    <property type="entry name" value="P-loop containing nucleoside triphosphate hydrolases"/>
    <property type="match status" value="1"/>
</dbReference>
<keyword evidence="6 7" id="KW-0238">DNA-binding</keyword>
<gene>
    <name evidence="7 10" type="primary">smc</name>
    <name evidence="10" type="ORF">CJ229_000470</name>
</gene>
<dbReference type="HAMAP" id="MF_01894">
    <property type="entry name" value="Smc_prok"/>
    <property type="match status" value="1"/>
</dbReference>
<comment type="domain">
    <text evidence="7">Contains large globular domains required for ATP hydrolysis at each terminus and a third globular domain forming a flexible hinge near the middle of the molecule. These domains are separated by coiled-coil structures.</text>
</comment>
<dbReference type="SUPFAM" id="SSF75553">
    <property type="entry name" value="Smc hinge domain"/>
    <property type="match status" value="1"/>
</dbReference>
<dbReference type="Pfam" id="PF06470">
    <property type="entry name" value="SMC_hinge"/>
    <property type="match status" value="1"/>
</dbReference>
<evidence type="ECO:0000256" key="5">
    <source>
        <dbReference type="ARBA" id="ARBA00023054"/>
    </source>
</evidence>
<dbReference type="AlphaFoldDB" id="A0AAF0YL28"/>
<feature type="coiled-coil region" evidence="7">
    <location>
        <begin position="168"/>
        <end position="209"/>
    </location>
</feature>
<evidence type="ECO:0000256" key="8">
    <source>
        <dbReference type="SAM" id="MobiDB-lite"/>
    </source>
</evidence>
<dbReference type="GO" id="GO:0030261">
    <property type="term" value="P:chromosome condensation"/>
    <property type="evidence" value="ECO:0007669"/>
    <property type="project" value="InterPro"/>
</dbReference>
<keyword evidence="4 7" id="KW-0067">ATP-binding</keyword>
<dbReference type="RefSeq" id="WP_102167520.1">
    <property type="nucleotide sequence ID" value="NZ_CP136964.1"/>
</dbReference>
<evidence type="ECO:0000313" key="11">
    <source>
        <dbReference type="Proteomes" id="UP000243626"/>
    </source>
</evidence>
<feature type="binding site" evidence="7">
    <location>
        <begin position="33"/>
        <end position="40"/>
    </location>
    <ligand>
        <name>ATP</name>
        <dbReference type="ChEBI" id="CHEBI:30616"/>
    </ligand>
</feature>
<dbReference type="PANTHER" id="PTHR43977">
    <property type="entry name" value="STRUCTURAL MAINTENANCE OF CHROMOSOMES PROTEIN 3"/>
    <property type="match status" value="1"/>
</dbReference>
<dbReference type="Gene3D" id="3.30.70.1620">
    <property type="match status" value="1"/>
</dbReference>
<keyword evidence="3 7" id="KW-0547">Nucleotide-binding</keyword>